<feature type="region of interest" description="Disordered" evidence="1">
    <location>
        <begin position="214"/>
        <end position="234"/>
    </location>
</feature>
<reference evidence="2 3" key="1">
    <citation type="submission" date="2024-04" db="EMBL/GenBank/DDBJ databases">
        <title>Phyllosticta paracitricarpa is synonymous to the EU quarantine fungus P. citricarpa based on phylogenomic analyses.</title>
        <authorList>
            <consortium name="Lawrence Berkeley National Laboratory"/>
            <person name="Van ingen-buijs V.A."/>
            <person name="Van westerhoven A.C."/>
            <person name="Haridas S."/>
            <person name="Skiadas P."/>
            <person name="Martin F."/>
            <person name="Groenewald J.Z."/>
            <person name="Crous P.W."/>
            <person name="Seidl M.F."/>
        </authorList>
    </citation>
    <scope>NUCLEOTIDE SEQUENCE [LARGE SCALE GENOMIC DNA]</scope>
    <source>
        <strain evidence="2 3">CPC 17464</strain>
    </source>
</reference>
<dbReference type="RefSeq" id="XP_066651788.1">
    <property type="nucleotide sequence ID" value="XM_066801346.1"/>
</dbReference>
<feature type="compositionally biased region" description="Low complexity" evidence="1">
    <location>
        <begin position="111"/>
        <end position="124"/>
    </location>
</feature>
<comment type="caution">
    <text evidence="2">The sequence shown here is derived from an EMBL/GenBank/DDBJ whole genome shotgun (WGS) entry which is preliminary data.</text>
</comment>
<dbReference type="GeneID" id="92034252"/>
<evidence type="ECO:0000256" key="1">
    <source>
        <dbReference type="SAM" id="MobiDB-lite"/>
    </source>
</evidence>
<keyword evidence="3" id="KW-1185">Reference proteome</keyword>
<feature type="compositionally biased region" description="Basic residues" evidence="1">
    <location>
        <begin position="77"/>
        <end position="89"/>
    </location>
</feature>
<name>A0ABR1LA59_9PEZI</name>
<feature type="region of interest" description="Disordered" evidence="1">
    <location>
        <begin position="101"/>
        <end position="125"/>
    </location>
</feature>
<feature type="compositionally biased region" description="Polar residues" evidence="1">
    <location>
        <begin position="7"/>
        <end position="25"/>
    </location>
</feature>
<sequence length="284" mass="30180">MADTDHGSSASLPPLLQNNELTPQSVLLPRLLPHTDPNTTPHPPPQPFSLPQAPAAQHDIHALRRHPRPGLADNDRHRGRRQRRIRRRARRAVLRLQHLGAARARAHAQRHVPGPARGGLLRARPAARESEVVSGRDGFFGRQLARQVDGESVGDGRRWCRREQGAAAGLGRVARLAAWRGVVVGWEQRQRQQKITAGPPAARASAHAVLFDGERGRRGGRGGGRGGGAAGRGRARCGGRGVLGGGRRAAVAHDEEAAERSGAAFGRGAGCAAAADCAGRLCRG</sequence>
<proteinExistence type="predicted"/>
<organism evidence="2 3">
    <name type="scientific">Phyllosticta citribraziliensis</name>
    <dbReference type="NCBI Taxonomy" id="989973"/>
    <lineage>
        <taxon>Eukaryota</taxon>
        <taxon>Fungi</taxon>
        <taxon>Dikarya</taxon>
        <taxon>Ascomycota</taxon>
        <taxon>Pezizomycotina</taxon>
        <taxon>Dothideomycetes</taxon>
        <taxon>Dothideomycetes incertae sedis</taxon>
        <taxon>Botryosphaeriales</taxon>
        <taxon>Phyllostictaceae</taxon>
        <taxon>Phyllosticta</taxon>
    </lineage>
</organism>
<feature type="compositionally biased region" description="Gly residues" evidence="1">
    <location>
        <begin position="221"/>
        <end position="234"/>
    </location>
</feature>
<accession>A0ABR1LA59</accession>
<protein>
    <submittedName>
        <fullName evidence="2">Uncharacterized protein</fullName>
    </submittedName>
</protein>
<evidence type="ECO:0000313" key="3">
    <source>
        <dbReference type="Proteomes" id="UP001360953"/>
    </source>
</evidence>
<evidence type="ECO:0000313" key="2">
    <source>
        <dbReference type="EMBL" id="KAK7532120.1"/>
    </source>
</evidence>
<feature type="region of interest" description="Disordered" evidence="1">
    <location>
        <begin position="1"/>
        <end position="89"/>
    </location>
</feature>
<dbReference type="EMBL" id="JBBPEH010000011">
    <property type="protein sequence ID" value="KAK7532120.1"/>
    <property type="molecule type" value="Genomic_DNA"/>
</dbReference>
<gene>
    <name evidence="2" type="ORF">J3D65DRAFT_635826</name>
</gene>
<dbReference type="Proteomes" id="UP001360953">
    <property type="component" value="Unassembled WGS sequence"/>
</dbReference>